<dbReference type="OrthoDB" id="9814124at2"/>
<dbReference type="Pfam" id="PF01370">
    <property type="entry name" value="Epimerase"/>
    <property type="match status" value="1"/>
</dbReference>
<accession>A0A255YC61</accession>
<dbReference type="PANTHER" id="PTHR43245">
    <property type="entry name" value="BIFUNCTIONAL POLYMYXIN RESISTANCE PROTEIN ARNA"/>
    <property type="match status" value="1"/>
</dbReference>
<gene>
    <name evidence="2" type="ORF">CHU93_11765</name>
</gene>
<protein>
    <recommendedName>
        <fullName evidence="1">NAD-dependent epimerase/dehydratase domain-containing protein</fullName>
    </recommendedName>
</protein>
<sequence length="296" mass="30552">MPPLAITGATGFVGRRVLALAGARPVRALTRRPQPPQPGVEWVLGDLNDRHALARLCDGAAAVLHIAGVVNAPDAAGFHAGNVTGTANVLAAAAAVPRIVHVSSLAAREPGLSIYGASKAAGDRQVQARDGDWLIVRPPGVYGPGDAEMRDLFALARFGLGVAPGGPAARISLIHVNDLARALLALADAGPSRTVLEIDDGAGAQGGHSHAGFARAIGRALGRRPLVLPIPGGLLTALAASRLIPKLTPDRARYLAHPDWVARGGNDHLAGLWQPQIDLAAGLADTVRDYRARGWL</sequence>
<keyword evidence="3" id="KW-1185">Reference proteome</keyword>
<dbReference type="SUPFAM" id="SSF51735">
    <property type="entry name" value="NAD(P)-binding Rossmann-fold domains"/>
    <property type="match status" value="1"/>
</dbReference>
<proteinExistence type="predicted"/>
<organism evidence="2 3">
    <name type="scientific">Sandarakinorhabdus cyanobacteriorum</name>
    <dbReference type="NCBI Taxonomy" id="1981098"/>
    <lineage>
        <taxon>Bacteria</taxon>
        <taxon>Pseudomonadati</taxon>
        <taxon>Pseudomonadota</taxon>
        <taxon>Alphaproteobacteria</taxon>
        <taxon>Sphingomonadales</taxon>
        <taxon>Sphingosinicellaceae</taxon>
        <taxon>Sandarakinorhabdus</taxon>
    </lineage>
</organism>
<feature type="domain" description="NAD-dependent epimerase/dehydratase" evidence="1">
    <location>
        <begin position="6"/>
        <end position="192"/>
    </location>
</feature>
<dbReference type="InterPro" id="IPR001509">
    <property type="entry name" value="Epimerase_deHydtase"/>
</dbReference>
<reference evidence="2 3" key="1">
    <citation type="submission" date="2017-07" db="EMBL/GenBank/DDBJ databases">
        <title>Sandarakinorhabdus cyanobacteriorum sp. nov., a novel bacterium isolated from cyanobacterial aggregates in a eutrophic lake.</title>
        <authorList>
            <person name="Cai H."/>
        </authorList>
    </citation>
    <scope>NUCLEOTIDE SEQUENCE [LARGE SCALE GENOMIC DNA]</scope>
    <source>
        <strain evidence="2 3">TH057</strain>
    </source>
</reference>
<evidence type="ECO:0000259" key="1">
    <source>
        <dbReference type="Pfam" id="PF01370"/>
    </source>
</evidence>
<dbReference type="AlphaFoldDB" id="A0A255YC61"/>
<dbReference type="InterPro" id="IPR050177">
    <property type="entry name" value="Lipid_A_modif_metabolic_enz"/>
</dbReference>
<dbReference type="PANTHER" id="PTHR43245:SF58">
    <property type="entry name" value="BLL5923 PROTEIN"/>
    <property type="match status" value="1"/>
</dbReference>
<comment type="caution">
    <text evidence="2">The sequence shown here is derived from an EMBL/GenBank/DDBJ whole genome shotgun (WGS) entry which is preliminary data.</text>
</comment>
<evidence type="ECO:0000313" key="2">
    <source>
        <dbReference type="EMBL" id="OYQ26802.1"/>
    </source>
</evidence>
<name>A0A255YC61_9SPHN</name>
<dbReference type="EMBL" id="NOXT01000116">
    <property type="protein sequence ID" value="OYQ26802.1"/>
    <property type="molecule type" value="Genomic_DNA"/>
</dbReference>
<evidence type="ECO:0000313" key="3">
    <source>
        <dbReference type="Proteomes" id="UP000216991"/>
    </source>
</evidence>
<dbReference type="Proteomes" id="UP000216991">
    <property type="component" value="Unassembled WGS sequence"/>
</dbReference>
<dbReference type="InterPro" id="IPR036291">
    <property type="entry name" value="NAD(P)-bd_dom_sf"/>
</dbReference>
<dbReference type="Gene3D" id="3.40.50.720">
    <property type="entry name" value="NAD(P)-binding Rossmann-like Domain"/>
    <property type="match status" value="1"/>
</dbReference>